<keyword evidence="4 5" id="KW-0472">Membrane</keyword>
<dbReference type="GO" id="GO:0005506">
    <property type="term" value="F:iron ion binding"/>
    <property type="evidence" value="ECO:0007669"/>
    <property type="project" value="InterPro"/>
</dbReference>
<dbReference type="InterPro" id="IPR050307">
    <property type="entry name" value="Sterol_Desaturase_Related"/>
</dbReference>
<evidence type="ECO:0000256" key="3">
    <source>
        <dbReference type="ARBA" id="ARBA00022989"/>
    </source>
</evidence>
<dbReference type="InterPro" id="IPR006694">
    <property type="entry name" value="Fatty_acid_hydroxylase"/>
</dbReference>
<evidence type="ECO:0000256" key="4">
    <source>
        <dbReference type="ARBA" id="ARBA00023136"/>
    </source>
</evidence>
<accession>A0A7R9U564</accession>
<reference evidence="7" key="1">
    <citation type="submission" date="2021-01" db="EMBL/GenBank/DDBJ databases">
        <authorList>
            <person name="Corre E."/>
            <person name="Pelletier E."/>
            <person name="Niang G."/>
            <person name="Scheremetjew M."/>
            <person name="Finn R."/>
            <person name="Kale V."/>
            <person name="Holt S."/>
            <person name="Cochrane G."/>
            <person name="Meng A."/>
            <person name="Brown T."/>
            <person name="Cohen L."/>
        </authorList>
    </citation>
    <scope>NUCLEOTIDE SEQUENCE</scope>
    <source>
        <strain evidence="7">CCMP2078</strain>
    </source>
</reference>
<protein>
    <recommendedName>
        <fullName evidence="6">Fatty acid hydroxylase domain-containing protein</fullName>
    </recommendedName>
</protein>
<feature type="domain" description="Fatty acid hydroxylase" evidence="6">
    <location>
        <begin position="223"/>
        <end position="356"/>
    </location>
</feature>
<dbReference type="AlphaFoldDB" id="A0A7R9U564"/>
<keyword evidence="3 5" id="KW-1133">Transmembrane helix</keyword>
<proteinExistence type="predicted"/>
<dbReference type="EMBL" id="HBEA01003514">
    <property type="protein sequence ID" value="CAD8253153.1"/>
    <property type="molecule type" value="Transcribed_RNA"/>
</dbReference>
<organism evidence="7">
    <name type="scientific">Pinguiococcus pyrenoidosus</name>
    <dbReference type="NCBI Taxonomy" id="172671"/>
    <lineage>
        <taxon>Eukaryota</taxon>
        <taxon>Sar</taxon>
        <taxon>Stramenopiles</taxon>
        <taxon>Ochrophyta</taxon>
        <taxon>Pinguiophyceae</taxon>
        <taxon>Pinguiochrysidales</taxon>
        <taxon>Pinguiochrysidaceae</taxon>
        <taxon>Pinguiococcus</taxon>
    </lineage>
</organism>
<dbReference type="Pfam" id="PF04116">
    <property type="entry name" value="FA_hydroxylase"/>
    <property type="match status" value="1"/>
</dbReference>
<comment type="subcellular location">
    <subcellularLocation>
        <location evidence="1">Membrane</location>
    </subcellularLocation>
</comment>
<dbReference type="GO" id="GO:0016491">
    <property type="term" value="F:oxidoreductase activity"/>
    <property type="evidence" value="ECO:0007669"/>
    <property type="project" value="InterPro"/>
</dbReference>
<dbReference type="GO" id="GO:0016020">
    <property type="term" value="C:membrane"/>
    <property type="evidence" value="ECO:0007669"/>
    <property type="project" value="UniProtKB-SubCell"/>
</dbReference>
<gene>
    <name evidence="7" type="ORF">PPYR1160_LOCUS2645</name>
</gene>
<keyword evidence="2 5" id="KW-0812">Transmembrane</keyword>
<evidence type="ECO:0000259" key="6">
    <source>
        <dbReference type="Pfam" id="PF04116"/>
    </source>
</evidence>
<feature type="transmembrane region" description="Helical" evidence="5">
    <location>
        <begin position="262"/>
        <end position="287"/>
    </location>
</feature>
<feature type="transmembrane region" description="Helical" evidence="5">
    <location>
        <begin position="78"/>
        <end position="97"/>
    </location>
</feature>
<feature type="transmembrane region" description="Helical" evidence="5">
    <location>
        <begin position="35"/>
        <end position="57"/>
    </location>
</feature>
<feature type="transmembrane region" description="Helical" evidence="5">
    <location>
        <begin position="293"/>
        <end position="313"/>
    </location>
</feature>
<dbReference type="PANTHER" id="PTHR11863">
    <property type="entry name" value="STEROL DESATURASE"/>
    <property type="match status" value="1"/>
</dbReference>
<sequence>MEAALPLLNAAAIGGFAVSANVLLKPQPSVSAPELYCYGALAVVSLTYLLGFFGVQIAWDALGGSKKPSATPTDFGSLLKSAIVWPAIVWFPLYMTYLGGHERHFLPGWWEDGAGADFFGWEALRHAPSPLGLTLGLLAVLVGMVPVVLYHAMRRGGFLGSLRPIQKEGAPQYNFWEGLVTHLSQPSGFALLGGYLIGTWMFNLMPPSYYTYDQGINWWHVAAQLLVQDFIQFLGHYAEHRVSKAFYRISHKAHHNFTNPRIFDAFSAASVDTVCMILIPLFLTAWIVPANVWSYMTFGSLFANWLTMIHSEYAHPWDLMFRAIGLGTAADHHVHHKTFKYNFSHLFLYWDRAAGTYRDPKDVRSFNEGV</sequence>
<evidence type="ECO:0000313" key="7">
    <source>
        <dbReference type="EMBL" id="CAD8253153.1"/>
    </source>
</evidence>
<dbReference type="GO" id="GO:0008610">
    <property type="term" value="P:lipid biosynthetic process"/>
    <property type="evidence" value="ECO:0007669"/>
    <property type="project" value="InterPro"/>
</dbReference>
<evidence type="ECO:0000256" key="5">
    <source>
        <dbReference type="SAM" id="Phobius"/>
    </source>
</evidence>
<feature type="transmembrane region" description="Helical" evidence="5">
    <location>
        <begin position="131"/>
        <end position="153"/>
    </location>
</feature>
<name>A0A7R9U564_9STRA</name>
<evidence type="ECO:0000256" key="2">
    <source>
        <dbReference type="ARBA" id="ARBA00022692"/>
    </source>
</evidence>
<evidence type="ECO:0000256" key="1">
    <source>
        <dbReference type="ARBA" id="ARBA00004370"/>
    </source>
</evidence>